<dbReference type="STRING" id="1817824.A2751_00165"/>
<feature type="transmembrane region" description="Helical" evidence="2">
    <location>
        <begin position="36"/>
        <end position="56"/>
    </location>
</feature>
<evidence type="ECO:0000256" key="2">
    <source>
        <dbReference type="SAM" id="Phobius"/>
    </source>
</evidence>
<dbReference type="InterPro" id="IPR012902">
    <property type="entry name" value="N_methyl_site"/>
</dbReference>
<dbReference type="AlphaFoldDB" id="A0A1F5NN03"/>
<dbReference type="GO" id="GO:0015628">
    <property type="term" value="P:protein secretion by the type II secretion system"/>
    <property type="evidence" value="ECO:0007669"/>
    <property type="project" value="InterPro"/>
</dbReference>
<accession>A0A1F5NN03</accession>
<evidence type="ECO:0000313" key="3">
    <source>
        <dbReference type="EMBL" id="OGE78943.1"/>
    </source>
</evidence>
<dbReference type="Pfam" id="PF07963">
    <property type="entry name" value="N_methyl"/>
    <property type="match status" value="1"/>
</dbReference>
<dbReference type="GO" id="GO:0015627">
    <property type="term" value="C:type II protein secretion system complex"/>
    <property type="evidence" value="ECO:0007669"/>
    <property type="project" value="InterPro"/>
</dbReference>
<keyword evidence="2" id="KW-0472">Membrane</keyword>
<dbReference type="PRINTS" id="PR00813">
    <property type="entry name" value="BCTERIALGSPG"/>
</dbReference>
<reference evidence="3 4" key="1">
    <citation type="journal article" date="2016" name="Nat. Commun.">
        <title>Thousands of microbial genomes shed light on interconnected biogeochemical processes in an aquifer system.</title>
        <authorList>
            <person name="Anantharaman K."/>
            <person name="Brown C.T."/>
            <person name="Hug L.A."/>
            <person name="Sharon I."/>
            <person name="Castelle C.J."/>
            <person name="Probst A.J."/>
            <person name="Thomas B.C."/>
            <person name="Singh A."/>
            <person name="Wilkins M.J."/>
            <person name="Karaoz U."/>
            <person name="Brodie E.L."/>
            <person name="Williams K.H."/>
            <person name="Hubbard S.S."/>
            <person name="Banfield J.F."/>
        </authorList>
    </citation>
    <scope>NUCLEOTIDE SEQUENCE [LARGE SCALE GENOMIC DNA]</scope>
</reference>
<dbReference type="InterPro" id="IPR045584">
    <property type="entry name" value="Pilin-like"/>
</dbReference>
<evidence type="ECO:0000256" key="1">
    <source>
        <dbReference type="ARBA" id="ARBA00022481"/>
    </source>
</evidence>
<evidence type="ECO:0000313" key="4">
    <source>
        <dbReference type="Proteomes" id="UP000176864"/>
    </source>
</evidence>
<keyword evidence="1" id="KW-0488">Methylation</keyword>
<dbReference type="SUPFAM" id="SSF54523">
    <property type="entry name" value="Pili subunits"/>
    <property type="match status" value="1"/>
</dbReference>
<keyword evidence="2" id="KW-1133">Transmembrane helix</keyword>
<organism evidence="3 4">
    <name type="scientific">Candidatus Doudnabacteria bacterium RIFCSPHIGHO2_01_FULL_46_14</name>
    <dbReference type="NCBI Taxonomy" id="1817824"/>
    <lineage>
        <taxon>Bacteria</taxon>
        <taxon>Candidatus Doudnaibacteriota</taxon>
    </lineage>
</organism>
<name>A0A1F5NN03_9BACT</name>
<dbReference type="Proteomes" id="UP000176864">
    <property type="component" value="Unassembled WGS sequence"/>
</dbReference>
<dbReference type="InterPro" id="IPR000983">
    <property type="entry name" value="Bac_GSPG_pilin"/>
</dbReference>
<sequence>MLKKIQRLANSEQRIGIPDRSSLIAHRQEGFTLIELLVVVAIVGLLLSVISVGYTAQRRNARDAKRLSDLKQIKSGMDIYFQDASGYPDNGEWIPGTTLNCASNNILLIPRDPGYPVNDYTYNGDDASGLPGCGLNNLRGGYTLRFYIEKQGLWYLMDEDGVIRDELNNNVISVDTLI</sequence>
<proteinExistence type="predicted"/>
<dbReference type="PROSITE" id="PS00409">
    <property type="entry name" value="PROKAR_NTER_METHYL"/>
    <property type="match status" value="1"/>
</dbReference>
<evidence type="ECO:0008006" key="5">
    <source>
        <dbReference type="Google" id="ProtNLM"/>
    </source>
</evidence>
<gene>
    <name evidence="3" type="ORF">A2751_00165</name>
</gene>
<keyword evidence="2" id="KW-0812">Transmembrane</keyword>
<dbReference type="Gene3D" id="3.30.700.10">
    <property type="entry name" value="Glycoprotein, Type 4 Pilin"/>
    <property type="match status" value="1"/>
</dbReference>
<dbReference type="EMBL" id="MFEK01000011">
    <property type="protein sequence ID" value="OGE78943.1"/>
    <property type="molecule type" value="Genomic_DNA"/>
</dbReference>
<dbReference type="PANTHER" id="PTHR30093">
    <property type="entry name" value="GENERAL SECRETION PATHWAY PROTEIN G"/>
    <property type="match status" value="1"/>
</dbReference>
<protein>
    <recommendedName>
        <fullName evidence="5">Type II secretion system protein GspG C-terminal domain-containing protein</fullName>
    </recommendedName>
</protein>
<dbReference type="NCBIfam" id="TIGR02532">
    <property type="entry name" value="IV_pilin_GFxxxE"/>
    <property type="match status" value="1"/>
</dbReference>
<comment type="caution">
    <text evidence="3">The sequence shown here is derived from an EMBL/GenBank/DDBJ whole genome shotgun (WGS) entry which is preliminary data.</text>
</comment>